<organism evidence="2 3">
    <name type="scientific">Nitzschia inconspicua</name>
    <dbReference type="NCBI Taxonomy" id="303405"/>
    <lineage>
        <taxon>Eukaryota</taxon>
        <taxon>Sar</taxon>
        <taxon>Stramenopiles</taxon>
        <taxon>Ochrophyta</taxon>
        <taxon>Bacillariophyta</taxon>
        <taxon>Bacillariophyceae</taxon>
        <taxon>Bacillariophycidae</taxon>
        <taxon>Bacillariales</taxon>
        <taxon>Bacillariaceae</taxon>
        <taxon>Nitzschia</taxon>
    </lineage>
</organism>
<reference evidence="2" key="2">
    <citation type="submission" date="2021-04" db="EMBL/GenBank/DDBJ databases">
        <authorList>
            <person name="Podell S."/>
        </authorList>
    </citation>
    <scope>NUCLEOTIDE SEQUENCE</scope>
    <source>
        <strain evidence="2">Hildebrandi</strain>
    </source>
</reference>
<accession>A0A9K3LHD6</accession>
<keyword evidence="3" id="KW-1185">Reference proteome</keyword>
<reference evidence="2" key="1">
    <citation type="journal article" date="2021" name="Sci. Rep.">
        <title>Diploid genomic architecture of Nitzschia inconspicua, an elite biomass production diatom.</title>
        <authorList>
            <person name="Oliver A."/>
            <person name="Podell S."/>
            <person name="Pinowska A."/>
            <person name="Traller J.C."/>
            <person name="Smith S.R."/>
            <person name="McClure R."/>
            <person name="Beliaev A."/>
            <person name="Bohutskyi P."/>
            <person name="Hill E.A."/>
            <person name="Rabines A."/>
            <person name="Zheng H."/>
            <person name="Allen L.Z."/>
            <person name="Kuo A."/>
            <person name="Grigoriev I.V."/>
            <person name="Allen A.E."/>
            <person name="Hazlebeck D."/>
            <person name="Allen E.E."/>
        </authorList>
    </citation>
    <scope>NUCLEOTIDE SEQUENCE</scope>
    <source>
        <strain evidence="2">Hildebrandi</strain>
    </source>
</reference>
<feature type="compositionally biased region" description="Acidic residues" evidence="1">
    <location>
        <begin position="46"/>
        <end position="60"/>
    </location>
</feature>
<sequence>MEDVSSSCPGGSMVVEETTVTIKPNAWQKQQHFRHPSQVEEVPLFADDDQDNEKELGDEEDDLSEVIFYSHTFTGDGFEVMTIDTEYASSVAQHYYTDCQSFPLCKIISPEFSSQLRTLSGSCPDGVVG</sequence>
<gene>
    <name evidence="2" type="ORF">IV203_025773</name>
</gene>
<evidence type="ECO:0000313" key="3">
    <source>
        <dbReference type="Proteomes" id="UP000693970"/>
    </source>
</evidence>
<dbReference type="AlphaFoldDB" id="A0A9K3LHD6"/>
<evidence type="ECO:0000313" key="2">
    <source>
        <dbReference type="EMBL" id="KAG7362107.1"/>
    </source>
</evidence>
<name>A0A9K3LHD6_9STRA</name>
<comment type="caution">
    <text evidence="2">The sequence shown here is derived from an EMBL/GenBank/DDBJ whole genome shotgun (WGS) entry which is preliminary data.</text>
</comment>
<proteinExistence type="predicted"/>
<evidence type="ECO:0000256" key="1">
    <source>
        <dbReference type="SAM" id="MobiDB-lite"/>
    </source>
</evidence>
<dbReference type="Proteomes" id="UP000693970">
    <property type="component" value="Unassembled WGS sequence"/>
</dbReference>
<protein>
    <submittedName>
        <fullName evidence="2">Uncharacterized protein</fullName>
    </submittedName>
</protein>
<dbReference type="EMBL" id="JAGRRH010000012">
    <property type="protein sequence ID" value="KAG7362107.1"/>
    <property type="molecule type" value="Genomic_DNA"/>
</dbReference>
<feature type="region of interest" description="Disordered" evidence="1">
    <location>
        <begin position="30"/>
        <end position="60"/>
    </location>
</feature>